<dbReference type="SMART" id="SM00225">
    <property type="entry name" value="BTB"/>
    <property type="match status" value="1"/>
</dbReference>
<accession>A0A1D1UF80</accession>
<sequence>MKKCNWGWQGSAKKLADRGAYLLKNLPFPADIVFECDHDGVVETIPAHKIFLVIGSEVFEAMFCGLNADPLMSKVAISNYSKATFQAFLDFLYADQHPSFERDWTNADSQSNWLFEMMELLHCASQYGVPELVTLCRAAVVRSLGFSEGGFAGVGS</sequence>
<reference evidence="2 3" key="1">
    <citation type="journal article" date="2016" name="Nat. Commun.">
        <title>Extremotolerant tardigrade genome and improved radiotolerance of human cultured cells by tardigrade-unique protein.</title>
        <authorList>
            <person name="Hashimoto T."/>
            <person name="Horikawa D.D."/>
            <person name="Saito Y."/>
            <person name="Kuwahara H."/>
            <person name="Kozuka-Hata H."/>
            <person name="Shin-I T."/>
            <person name="Minakuchi Y."/>
            <person name="Ohishi K."/>
            <person name="Motoyama A."/>
            <person name="Aizu T."/>
            <person name="Enomoto A."/>
            <person name="Kondo K."/>
            <person name="Tanaka S."/>
            <person name="Hara Y."/>
            <person name="Koshikawa S."/>
            <person name="Sagara H."/>
            <person name="Miura T."/>
            <person name="Yokobori S."/>
            <person name="Miyagawa K."/>
            <person name="Suzuki Y."/>
            <person name="Kubo T."/>
            <person name="Oyama M."/>
            <person name="Kohara Y."/>
            <person name="Fujiyama A."/>
            <person name="Arakawa K."/>
            <person name="Katayama T."/>
            <person name="Toyoda A."/>
            <person name="Kunieda T."/>
        </authorList>
    </citation>
    <scope>NUCLEOTIDE SEQUENCE [LARGE SCALE GENOMIC DNA]</scope>
    <source>
        <strain evidence="2 3">YOKOZUNA-1</strain>
    </source>
</reference>
<dbReference type="Gene3D" id="3.30.710.10">
    <property type="entry name" value="Potassium Channel Kv1.1, Chain A"/>
    <property type="match status" value="1"/>
</dbReference>
<name>A0A1D1UF80_RAMVA</name>
<dbReference type="GO" id="GO:0022008">
    <property type="term" value="P:neurogenesis"/>
    <property type="evidence" value="ECO:0007669"/>
    <property type="project" value="TreeGrafter"/>
</dbReference>
<dbReference type="PANTHER" id="PTHR45774:SF3">
    <property type="entry name" value="BTB (POZ) DOMAIN-CONTAINING 2B-RELATED"/>
    <property type="match status" value="1"/>
</dbReference>
<protein>
    <recommendedName>
        <fullName evidence="1">BTB domain-containing protein</fullName>
    </recommendedName>
</protein>
<evidence type="ECO:0000313" key="3">
    <source>
        <dbReference type="Proteomes" id="UP000186922"/>
    </source>
</evidence>
<dbReference type="STRING" id="947166.A0A1D1UF80"/>
<evidence type="ECO:0000313" key="2">
    <source>
        <dbReference type="EMBL" id="GAU88121.1"/>
    </source>
</evidence>
<feature type="domain" description="BTB" evidence="1">
    <location>
        <begin position="30"/>
        <end position="96"/>
    </location>
</feature>
<dbReference type="SUPFAM" id="SSF54695">
    <property type="entry name" value="POZ domain"/>
    <property type="match status" value="1"/>
</dbReference>
<dbReference type="Pfam" id="PF00651">
    <property type="entry name" value="BTB"/>
    <property type="match status" value="1"/>
</dbReference>
<dbReference type="InterPro" id="IPR011333">
    <property type="entry name" value="SKP1/BTB/POZ_sf"/>
</dbReference>
<dbReference type="AlphaFoldDB" id="A0A1D1UF80"/>
<keyword evidence="3" id="KW-1185">Reference proteome</keyword>
<gene>
    <name evidence="2" type="primary">RvY_00874</name>
    <name evidence="2" type="synonym">RvY_00874.3</name>
    <name evidence="2" type="ORF">RvY_00874-3</name>
</gene>
<comment type="caution">
    <text evidence="2">The sequence shown here is derived from an EMBL/GenBank/DDBJ whole genome shotgun (WGS) entry which is preliminary data.</text>
</comment>
<dbReference type="PANTHER" id="PTHR45774">
    <property type="entry name" value="BTB/POZ DOMAIN-CONTAINING"/>
    <property type="match status" value="1"/>
</dbReference>
<dbReference type="EMBL" id="BDGG01000001">
    <property type="protein sequence ID" value="GAU88121.1"/>
    <property type="molecule type" value="Genomic_DNA"/>
</dbReference>
<dbReference type="InterPro" id="IPR000210">
    <property type="entry name" value="BTB/POZ_dom"/>
</dbReference>
<dbReference type="PROSITE" id="PS50097">
    <property type="entry name" value="BTB"/>
    <property type="match status" value="1"/>
</dbReference>
<proteinExistence type="predicted"/>
<dbReference type="Proteomes" id="UP000186922">
    <property type="component" value="Unassembled WGS sequence"/>
</dbReference>
<dbReference type="GO" id="GO:0000932">
    <property type="term" value="C:P-body"/>
    <property type="evidence" value="ECO:0007669"/>
    <property type="project" value="TreeGrafter"/>
</dbReference>
<organism evidence="2 3">
    <name type="scientific">Ramazzottius varieornatus</name>
    <name type="common">Water bear</name>
    <name type="synonym">Tardigrade</name>
    <dbReference type="NCBI Taxonomy" id="947166"/>
    <lineage>
        <taxon>Eukaryota</taxon>
        <taxon>Metazoa</taxon>
        <taxon>Ecdysozoa</taxon>
        <taxon>Tardigrada</taxon>
        <taxon>Eutardigrada</taxon>
        <taxon>Parachela</taxon>
        <taxon>Hypsibioidea</taxon>
        <taxon>Ramazzottiidae</taxon>
        <taxon>Ramazzottius</taxon>
    </lineage>
</organism>
<dbReference type="GO" id="GO:0005829">
    <property type="term" value="C:cytosol"/>
    <property type="evidence" value="ECO:0007669"/>
    <property type="project" value="TreeGrafter"/>
</dbReference>
<evidence type="ECO:0000259" key="1">
    <source>
        <dbReference type="PROSITE" id="PS50097"/>
    </source>
</evidence>